<dbReference type="GO" id="GO:0012505">
    <property type="term" value="C:endomembrane system"/>
    <property type="evidence" value="ECO:0007669"/>
    <property type="project" value="UniProtKB-SubCell"/>
</dbReference>
<dbReference type="Proteomes" id="UP000478008">
    <property type="component" value="Unassembled WGS sequence"/>
</dbReference>
<dbReference type="Gene3D" id="1.20.1280.290">
    <property type="match status" value="1"/>
</dbReference>
<evidence type="ECO:0000313" key="9">
    <source>
        <dbReference type="Proteomes" id="UP000478008"/>
    </source>
</evidence>
<sequence>MAFGDICGWICAWSWGLAYYPTLLLNYRIKSSNGVSIDSISLSLMGYTAYLVSVCLQLFNPEVRSQFQLVYNTLPVISSSDLFYSMHGVFVILVIFSQCLWGAKLWGFKDRLKRRPHRITYIVFSFFCFFVLFDWFFQNSQYRLLNFVMDLAYFKVITSCIRYIPQVLQNKRRKSMYGSSKSQLLLDMIGCLFSVLEIGIKNDRPLAEALSLNRGKLGLIAISVLFDTTFVIQFWLYSSDDSLSHSIEMDSFKYRAK</sequence>
<dbReference type="GO" id="GO:0005774">
    <property type="term" value="C:vacuolar membrane"/>
    <property type="evidence" value="ECO:0007669"/>
    <property type="project" value="TreeGrafter"/>
</dbReference>
<evidence type="ECO:0000256" key="4">
    <source>
        <dbReference type="ARBA" id="ARBA00022737"/>
    </source>
</evidence>
<feature type="transmembrane region" description="Helical" evidence="7">
    <location>
        <begin position="144"/>
        <end position="164"/>
    </location>
</feature>
<keyword evidence="9" id="KW-1185">Reference proteome</keyword>
<evidence type="ECO:0000256" key="2">
    <source>
        <dbReference type="ARBA" id="ARBA00022448"/>
    </source>
</evidence>
<dbReference type="STRING" id="5007.A0A3F2Y295"/>
<keyword evidence="3 7" id="KW-0812">Transmembrane</keyword>
<name>A0A3F2Y295_DEKBR</name>
<dbReference type="InterPro" id="IPR006603">
    <property type="entry name" value="PQ-loop_rpt"/>
</dbReference>
<dbReference type="PANTHER" id="PTHR13131:SF5">
    <property type="entry name" value="CYSTINOSIN"/>
    <property type="match status" value="1"/>
</dbReference>
<feature type="transmembrane region" description="Helical" evidence="7">
    <location>
        <begin position="6"/>
        <end position="27"/>
    </location>
</feature>
<dbReference type="SMART" id="SM00679">
    <property type="entry name" value="CTNS"/>
    <property type="match status" value="2"/>
</dbReference>
<keyword evidence="4" id="KW-0677">Repeat</keyword>
<gene>
    <name evidence="8" type="primary">ERS1</name>
    <name evidence="8" type="ORF">DEBR0S2_17018G</name>
</gene>
<evidence type="ECO:0000313" key="8">
    <source>
        <dbReference type="EMBL" id="VUG17818.1"/>
    </source>
</evidence>
<dbReference type="EMBL" id="CABFWN010000002">
    <property type="protein sequence ID" value="VUG17818.1"/>
    <property type="molecule type" value="Genomic_DNA"/>
</dbReference>
<keyword evidence="5 7" id="KW-1133">Transmembrane helix</keyword>
<comment type="subcellular location">
    <subcellularLocation>
        <location evidence="1">Endomembrane system</location>
        <topology evidence="1">Multi-pass membrane protein</topology>
    </subcellularLocation>
</comment>
<evidence type="ECO:0000256" key="1">
    <source>
        <dbReference type="ARBA" id="ARBA00004127"/>
    </source>
</evidence>
<evidence type="ECO:0000256" key="7">
    <source>
        <dbReference type="SAM" id="Phobius"/>
    </source>
</evidence>
<accession>A0A3F2Y295</accession>
<organism evidence="8 9">
    <name type="scientific">Dekkera bruxellensis</name>
    <name type="common">Brettanomyces custersii</name>
    <dbReference type="NCBI Taxonomy" id="5007"/>
    <lineage>
        <taxon>Eukaryota</taxon>
        <taxon>Fungi</taxon>
        <taxon>Dikarya</taxon>
        <taxon>Ascomycota</taxon>
        <taxon>Saccharomycotina</taxon>
        <taxon>Pichiomycetes</taxon>
        <taxon>Pichiales</taxon>
        <taxon>Pichiaceae</taxon>
        <taxon>Brettanomyces</taxon>
    </lineage>
</organism>
<proteinExistence type="predicted"/>
<feature type="transmembrane region" description="Helical" evidence="7">
    <location>
        <begin position="39"/>
        <end position="59"/>
    </location>
</feature>
<protein>
    <submittedName>
        <fullName evidence="8">DEBR0S2_17018g1_1</fullName>
    </submittedName>
</protein>
<evidence type="ECO:0000256" key="6">
    <source>
        <dbReference type="ARBA" id="ARBA00023136"/>
    </source>
</evidence>
<keyword evidence="2" id="KW-0813">Transport</keyword>
<dbReference type="GO" id="GO:0000324">
    <property type="term" value="C:fungal-type vacuole"/>
    <property type="evidence" value="ECO:0007669"/>
    <property type="project" value="TreeGrafter"/>
</dbReference>
<evidence type="ECO:0000256" key="5">
    <source>
        <dbReference type="ARBA" id="ARBA00022989"/>
    </source>
</evidence>
<dbReference type="GO" id="GO:0015184">
    <property type="term" value="F:L-cystine transmembrane transporter activity"/>
    <property type="evidence" value="ECO:0007669"/>
    <property type="project" value="TreeGrafter"/>
</dbReference>
<feature type="transmembrane region" description="Helical" evidence="7">
    <location>
        <begin position="220"/>
        <end position="237"/>
    </location>
</feature>
<dbReference type="Pfam" id="PF04193">
    <property type="entry name" value="PQ-loop"/>
    <property type="match status" value="2"/>
</dbReference>
<evidence type="ECO:0000256" key="3">
    <source>
        <dbReference type="ARBA" id="ARBA00022692"/>
    </source>
</evidence>
<dbReference type="PANTHER" id="PTHR13131">
    <property type="entry name" value="CYSTINOSIN"/>
    <property type="match status" value="1"/>
</dbReference>
<reference evidence="8 9" key="1">
    <citation type="submission" date="2019-07" db="EMBL/GenBank/DDBJ databases">
        <authorList>
            <person name="Friedrich A."/>
            <person name="Schacherer J."/>
        </authorList>
    </citation>
    <scope>NUCLEOTIDE SEQUENCE [LARGE SCALE GENOMIC DNA]</scope>
</reference>
<keyword evidence="6 7" id="KW-0472">Membrane</keyword>
<feature type="transmembrane region" description="Helical" evidence="7">
    <location>
        <begin position="82"/>
        <end position="107"/>
    </location>
</feature>
<dbReference type="InterPro" id="IPR005282">
    <property type="entry name" value="LC_transporter"/>
</dbReference>
<feature type="transmembrane region" description="Helical" evidence="7">
    <location>
        <begin position="119"/>
        <end position="138"/>
    </location>
</feature>
<dbReference type="AlphaFoldDB" id="A0A3F2Y295"/>